<evidence type="ECO:0000313" key="2">
    <source>
        <dbReference type="Proteomes" id="UP001461498"/>
    </source>
</evidence>
<keyword evidence="2" id="KW-1185">Reference proteome</keyword>
<comment type="caution">
    <text evidence="1">The sequence shown here is derived from an EMBL/GenBank/DDBJ whole genome shotgun (WGS) entry which is preliminary data.</text>
</comment>
<name>A0AAW1CT95_9HEMI</name>
<accession>A0AAW1CT95</accession>
<proteinExistence type="predicted"/>
<organism evidence="1 2">
    <name type="scientific">Rhynocoris fuscipes</name>
    <dbReference type="NCBI Taxonomy" id="488301"/>
    <lineage>
        <taxon>Eukaryota</taxon>
        <taxon>Metazoa</taxon>
        <taxon>Ecdysozoa</taxon>
        <taxon>Arthropoda</taxon>
        <taxon>Hexapoda</taxon>
        <taxon>Insecta</taxon>
        <taxon>Pterygota</taxon>
        <taxon>Neoptera</taxon>
        <taxon>Paraneoptera</taxon>
        <taxon>Hemiptera</taxon>
        <taxon>Heteroptera</taxon>
        <taxon>Panheteroptera</taxon>
        <taxon>Cimicomorpha</taxon>
        <taxon>Reduviidae</taxon>
        <taxon>Harpactorinae</taxon>
        <taxon>Harpactorini</taxon>
        <taxon>Rhynocoris</taxon>
    </lineage>
</organism>
<dbReference type="AlphaFoldDB" id="A0AAW1CT95"/>
<gene>
    <name evidence="1" type="ORF">O3M35_002515</name>
</gene>
<evidence type="ECO:0008006" key="3">
    <source>
        <dbReference type="Google" id="ProtNLM"/>
    </source>
</evidence>
<dbReference type="Proteomes" id="UP001461498">
    <property type="component" value="Unassembled WGS sequence"/>
</dbReference>
<protein>
    <recommendedName>
        <fullName evidence="3">Maturase K</fullName>
    </recommendedName>
</protein>
<dbReference type="EMBL" id="JAPXFL010000011">
    <property type="protein sequence ID" value="KAK9499485.1"/>
    <property type="molecule type" value="Genomic_DNA"/>
</dbReference>
<evidence type="ECO:0000313" key="1">
    <source>
        <dbReference type="EMBL" id="KAK9499485.1"/>
    </source>
</evidence>
<reference evidence="1 2" key="1">
    <citation type="submission" date="2022-12" db="EMBL/GenBank/DDBJ databases">
        <title>Chromosome-level genome assembly of true bugs.</title>
        <authorList>
            <person name="Ma L."/>
            <person name="Li H."/>
        </authorList>
    </citation>
    <scope>NUCLEOTIDE SEQUENCE [LARGE SCALE GENOMIC DNA]</scope>
    <source>
        <strain evidence="1">Lab_2022b</strain>
    </source>
</reference>
<sequence length="85" mass="10639">MQQFIRNLYLKLRLIIVRTVWQIRHESCQHFRFYLKLESDYHLYSSSYKLENWKMEPESRMDQLFCIRLRRGFNHLSLLVDKSLE</sequence>